<comment type="caution">
    <text evidence="1">The sequence shown here is derived from an EMBL/GenBank/DDBJ whole genome shotgun (WGS) entry which is preliminary data.</text>
</comment>
<accession>A0A0C1Z5G0</accession>
<evidence type="ECO:0000313" key="2">
    <source>
        <dbReference type="Proteomes" id="UP000031586"/>
    </source>
</evidence>
<reference evidence="1 2" key="1">
    <citation type="submission" date="2014-07" db="EMBL/GenBank/DDBJ databases">
        <title>Unique and conserved regions in Vibrio harveyi and related species in comparison with the shrimp pathogen Vibrio harveyi CAIM 1792.</title>
        <authorList>
            <person name="Espinoza-Valles I."/>
            <person name="Vora G."/>
            <person name="Leekitcharoenphon P."/>
            <person name="Ussery D."/>
            <person name="Hoj L."/>
            <person name="Gomez-Gil B."/>
        </authorList>
    </citation>
    <scope>NUCLEOTIDE SEQUENCE [LARGE SCALE GENOMIC DNA]</scope>
    <source>
        <strain evidence="2">CAIM 1854 / LMG 25443</strain>
    </source>
</reference>
<name>A0A0C1Z5G0_9VIBR</name>
<dbReference type="PATRIC" id="fig|1229493.5.peg.2288"/>
<dbReference type="EMBL" id="JPRD01000024">
    <property type="protein sequence ID" value="KIF52250.1"/>
    <property type="molecule type" value="Genomic_DNA"/>
</dbReference>
<dbReference type="AlphaFoldDB" id="A0A0C1Z5G0"/>
<evidence type="ECO:0000313" key="1">
    <source>
        <dbReference type="EMBL" id="KIF52250.1"/>
    </source>
</evidence>
<protein>
    <submittedName>
        <fullName evidence="1">SinR</fullName>
    </submittedName>
</protein>
<dbReference type="Proteomes" id="UP000031586">
    <property type="component" value="Unassembled WGS sequence"/>
</dbReference>
<gene>
    <name evidence="1" type="ORF">H735_15690</name>
</gene>
<sequence length="87" mass="10394">MAVYCVSYDLNSPGQKYEKVHEVLKNFSKWYHIMDSTWLISTHYNATQIRDMISPYLDGSDRMFVSRVDEYSGWLTDDEWTWLSQNV</sequence>
<proteinExistence type="predicted"/>
<dbReference type="RefSeq" id="WP_020197036.1">
    <property type="nucleotide sequence ID" value="NZ_BAOH01000094.1"/>
</dbReference>
<organism evidence="1 2">
    <name type="scientific">Vibrio owensii CAIM 1854 = LMG 25443</name>
    <dbReference type="NCBI Taxonomy" id="1229493"/>
    <lineage>
        <taxon>Bacteria</taxon>
        <taxon>Pseudomonadati</taxon>
        <taxon>Pseudomonadota</taxon>
        <taxon>Gammaproteobacteria</taxon>
        <taxon>Vibrionales</taxon>
        <taxon>Vibrionaceae</taxon>
        <taxon>Vibrio</taxon>
    </lineage>
</organism>